<evidence type="ECO:0000256" key="2">
    <source>
        <dbReference type="ARBA" id="ARBA00022729"/>
    </source>
</evidence>
<dbReference type="GO" id="GO:0006508">
    <property type="term" value="P:proteolysis"/>
    <property type="evidence" value="ECO:0007669"/>
    <property type="project" value="InterPro"/>
</dbReference>
<dbReference type="EMBL" id="JASAOG010000053">
    <property type="protein sequence ID" value="KAK0057678.1"/>
    <property type="molecule type" value="Genomic_DNA"/>
</dbReference>
<keyword evidence="3" id="KW-1015">Disulfide bond</keyword>
<evidence type="ECO:0000256" key="3">
    <source>
        <dbReference type="ARBA" id="ARBA00023157"/>
    </source>
</evidence>
<dbReference type="GO" id="GO:0008241">
    <property type="term" value="F:peptidyl-dipeptidase activity"/>
    <property type="evidence" value="ECO:0007669"/>
    <property type="project" value="InterPro"/>
</dbReference>
<proteinExistence type="inferred from homology"/>
<reference evidence="6" key="1">
    <citation type="journal article" date="2023" name="PLoS Negl. Trop. Dis.">
        <title>A genome sequence for Biomphalaria pfeifferi, the major vector snail for the human-infecting parasite Schistosoma mansoni.</title>
        <authorList>
            <person name="Bu L."/>
            <person name="Lu L."/>
            <person name="Laidemitt M.R."/>
            <person name="Zhang S.M."/>
            <person name="Mutuku M."/>
            <person name="Mkoji G."/>
            <person name="Steinauer M."/>
            <person name="Loker E.S."/>
        </authorList>
    </citation>
    <scope>NUCLEOTIDE SEQUENCE</scope>
    <source>
        <strain evidence="6">KasaAsao</strain>
    </source>
</reference>
<dbReference type="InterPro" id="IPR001548">
    <property type="entry name" value="Peptidase_M2"/>
</dbReference>
<feature type="chain" id="PRO_5041982400" evidence="5">
    <location>
        <begin position="33"/>
        <end position="156"/>
    </location>
</feature>
<evidence type="ECO:0000313" key="7">
    <source>
        <dbReference type="Proteomes" id="UP001233172"/>
    </source>
</evidence>
<comment type="similarity">
    <text evidence="1">Belongs to the peptidase M2 family.</text>
</comment>
<evidence type="ECO:0000256" key="4">
    <source>
        <dbReference type="ARBA" id="ARBA00023180"/>
    </source>
</evidence>
<dbReference type="GO" id="GO:0016020">
    <property type="term" value="C:membrane"/>
    <property type="evidence" value="ECO:0007669"/>
    <property type="project" value="InterPro"/>
</dbReference>
<evidence type="ECO:0000256" key="5">
    <source>
        <dbReference type="SAM" id="SignalP"/>
    </source>
</evidence>
<protein>
    <submittedName>
        <fullName evidence="6">Angiotensin-converting enzyme</fullName>
    </submittedName>
</protein>
<evidence type="ECO:0000313" key="6">
    <source>
        <dbReference type="EMBL" id="KAK0057678.1"/>
    </source>
</evidence>
<gene>
    <name evidence="6" type="ORF">Bpfe_012908</name>
</gene>
<sequence length="156" mass="18143">MCDIMDPTPKVRLAYFHICFAWFIVSTVQGQARINDSRAIEGFLKNYQNQASKLFYNYKENSWNYQFGPTSQNKKLMDASKETWDKFLAEGLINSSRYDTSVMSERDQRIFKLLLDIDFAAQKNEVKLKRIYELLEKMKSESSKVKTGTEPPSNGP</sequence>
<keyword evidence="2 5" id="KW-0732">Signal</keyword>
<organism evidence="6 7">
    <name type="scientific">Biomphalaria pfeifferi</name>
    <name type="common">Bloodfluke planorb</name>
    <name type="synonym">Freshwater snail</name>
    <dbReference type="NCBI Taxonomy" id="112525"/>
    <lineage>
        <taxon>Eukaryota</taxon>
        <taxon>Metazoa</taxon>
        <taxon>Spiralia</taxon>
        <taxon>Lophotrochozoa</taxon>
        <taxon>Mollusca</taxon>
        <taxon>Gastropoda</taxon>
        <taxon>Heterobranchia</taxon>
        <taxon>Euthyneura</taxon>
        <taxon>Panpulmonata</taxon>
        <taxon>Hygrophila</taxon>
        <taxon>Lymnaeoidea</taxon>
        <taxon>Planorbidae</taxon>
        <taxon>Biomphalaria</taxon>
    </lineage>
</organism>
<accession>A0AAD8FBF7</accession>
<dbReference type="GO" id="GO:0008237">
    <property type="term" value="F:metallopeptidase activity"/>
    <property type="evidence" value="ECO:0007669"/>
    <property type="project" value="InterPro"/>
</dbReference>
<dbReference type="Proteomes" id="UP001233172">
    <property type="component" value="Unassembled WGS sequence"/>
</dbReference>
<feature type="signal peptide" evidence="5">
    <location>
        <begin position="1"/>
        <end position="32"/>
    </location>
</feature>
<keyword evidence="7" id="KW-1185">Reference proteome</keyword>
<dbReference type="AlphaFoldDB" id="A0AAD8FBF7"/>
<keyword evidence="4" id="KW-0325">Glycoprotein</keyword>
<dbReference type="SUPFAM" id="SSF55486">
    <property type="entry name" value="Metalloproteases ('zincins'), catalytic domain"/>
    <property type="match status" value="1"/>
</dbReference>
<dbReference type="Pfam" id="PF01401">
    <property type="entry name" value="Peptidase_M2"/>
    <property type="match status" value="1"/>
</dbReference>
<comment type="caution">
    <text evidence="6">The sequence shown here is derived from an EMBL/GenBank/DDBJ whole genome shotgun (WGS) entry which is preliminary data.</text>
</comment>
<reference evidence="6" key="2">
    <citation type="submission" date="2023-04" db="EMBL/GenBank/DDBJ databases">
        <authorList>
            <person name="Bu L."/>
            <person name="Lu L."/>
            <person name="Laidemitt M.R."/>
            <person name="Zhang S.M."/>
            <person name="Mutuku M."/>
            <person name="Mkoji G."/>
            <person name="Steinauer M."/>
            <person name="Loker E.S."/>
        </authorList>
    </citation>
    <scope>NUCLEOTIDE SEQUENCE</scope>
    <source>
        <strain evidence="6">KasaAsao</strain>
        <tissue evidence="6">Whole Snail</tissue>
    </source>
</reference>
<evidence type="ECO:0000256" key="1">
    <source>
        <dbReference type="ARBA" id="ARBA00008139"/>
    </source>
</evidence>
<name>A0AAD8FBF7_BIOPF</name>